<organism evidence="1 2">
    <name type="scientific">Hemibagrus guttatus</name>
    <dbReference type="NCBI Taxonomy" id="175788"/>
    <lineage>
        <taxon>Eukaryota</taxon>
        <taxon>Metazoa</taxon>
        <taxon>Chordata</taxon>
        <taxon>Craniata</taxon>
        <taxon>Vertebrata</taxon>
        <taxon>Euteleostomi</taxon>
        <taxon>Actinopterygii</taxon>
        <taxon>Neopterygii</taxon>
        <taxon>Teleostei</taxon>
        <taxon>Ostariophysi</taxon>
        <taxon>Siluriformes</taxon>
        <taxon>Bagridae</taxon>
        <taxon>Hemibagrus</taxon>
    </lineage>
</organism>
<dbReference type="Proteomes" id="UP001274896">
    <property type="component" value="Unassembled WGS sequence"/>
</dbReference>
<dbReference type="EMBL" id="JAUCMX010000028">
    <property type="protein sequence ID" value="KAK3507975.1"/>
    <property type="molecule type" value="Genomic_DNA"/>
</dbReference>
<dbReference type="AlphaFoldDB" id="A0AAE0UJ30"/>
<gene>
    <name evidence="1" type="ORF">QTP70_007946</name>
</gene>
<sequence>MLKPCVAFIANPFMEVDNWCNWCQVYGPGPIRHAFSFQSTNVLSDSVEQHNNVMLSPPCFTAEERLSTEAIDQSDSKLSIMAKTKQLSKDVMDKTVDLHKAGVSYETIGKQLG</sequence>
<keyword evidence="2" id="KW-1185">Reference proteome</keyword>
<protein>
    <submittedName>
        <fullName evidence="1">Uncharacterized protein</fullName>
    </submittedName>
</protein>
<dbReference type="Gene3D" id="1.10.10.10">
    <property type="entry name" value="Winged helix-like DNA-binding domain superfamily/Winged helix DNA-binding domain"/>
    <property type="match status" value="1"/>
</dbReference>
<evidence type="ECO:0000313" key="1">
    <source>
        <dbReference type="EMBL" id="KAK3507975.1"/>
    </source>
</evidence>
<comment type="caution">
    <text evidence="1">The sequence shown here is derived from an EMBL/GenBank/DDBJ whole genome shotgun (WGS) entry which is preliminary data.</text>
</comment>
<reference evidence="1" key="1">
    <citation type="submission" date="2023-06" db="EMBL/GenBank/DDBJ databases">
        <title>Male Hemibagrus guttatus genome.</title>
        <authorList>
            <person name="Bian C."/>
        </authorList>
    </citation>
    <scope>NUCLEOTIDE SEQUENCE</scope>
    <source>
        <strain evidence="1">Male_cb2023</strain>
        <tissue evidence="1">Muscle</tissue>
    </source>
</reference>
<name>A0AAE0UJ30_9TELE</name>
<evidence type="ECO:0000313" key="2">
    <source>
        <dbReference type="Proteomes" id="UP001274896"/>
    </source>
</evidence>
<accession>A0AAE0UJ30</accession>
<proteinExistence type="predicted"/>
<dbReference type="InterPro" id="IPR036388">
    <property type="entry name" value="WH-like_DNA-bd_sf"/>
</dbReference>